<evidence type="ECO:0000256" key="8">
    <source>
        <dbReference type="PIRSR" id="PIRSR602403-1"/>
    </source>
</evidence>
<dbReference type="InterPro" id="IPR036396">
    <property type="entry name" value="Cyt_P450_sf"/>
</dbReference>
<keyword evidence="9" id="KW-0812">Transmembrane</keyword>
<keyword evidence="11" id="KW-1185">Reference proteome</keyword>
<evidence type="ECO:0000256" key="1">
    <source>
        <dbReference type="ARBA" id="ARBA00001971"/>
    </source>
</evidence>
<dbReference type="OrthoDB" id="6692864at2759"/>
<dbReference type="PANTHER" id="PTHR24305">
    <property type="entry name" value="CYTOCHROME P450"/>
    <property type="match status" value="1"/>
</dbReference>
<keyword evidence="9" id="KW-0472">Membrane</keyword>
<dbReference type="CDD" id="cd11061">
    <property type="entry name" value="CYP67-like"/>
    <property type="match status" value="1"/>
</dbReference>
<dbReference type="GO" id="GO:0005506">
    <property type="term" value="F:iron ion binding"/>
    <property type="evidence" value="ECO:0007669"/>
    <property type="project" value="InterPro"/>
</dbReference>
<feature type="binding site" description="axial binding residue" evidence="8">
    <location>
        <position position="506"/>
    </location>
    <ligand>
        <name>heme</name>
        <dbReference type="ChEBI" id="CHEBI:30413"/>
    </ligand>
    <ligandPart>
        <name>Fe</name>
        <dbReference type="ChEBI" id="CHEBI:18248"/>
    </ligandPart>
</feature>
<dbReference type="GO" id="GO:0020037">
    <property type="term" value="F:heme binding"/>
    <property type="evidence" value="ECO:0007669"/>
    <property type="project" value="InterPro"/>
</dbReference>
<reference evidence="10 11" key="1">
    <citation type="submission" date="2021-08" db="EMBL/GenBank/DDBJ databases">
        <title>Draft Genome Sequence of Phanerochaete sordida strain YK-624.</title>
        <authorList>
            <person name="Mori T."/>
            <person name="Dohra H."/>
            <person name="Suzuki T."/>
            <person name="Kawagishi H."/>
            <person name="Hirai H."/>
        </authorList>
    </citation>
    <scope>NUCLEOTIDE SEQUENCE [LARGE SCALE GENOMIC DNA]</scope>
    <source>
        <strain evidence="10 11">YK-624</strain>
    </source>
</reference>
<dbReference type="PRINTS" id="PR00465">
    <property type="entry name" value="EP450IV"/>
</dbReference>
<keyword evidence="8" id="KW-0349">Heme</keyword>
<dbReference type="GO" id="GO:0016705">
    <property type="term" value="F:oxidoreductase activity, acting on paired donors, with incorporation or reduction of molecular oxygen"/>
    <property type="evidence" value="ECO:0007669"/>
    <property type="project" value="InterPro"/>
</dbReference>
<dbReference type="InterPro" id="IPR050121">
    <property type="entry name" value="Cytochrome_P450_monoxygenase"/>
</dbReference>
<evidence type="ECO:0000313" key="10">
    <source>
        <dbReference type="EMBL" id="GJE94463.1"/>
    </source>
</evidence>
<evidence type="ECO:0000256" key="3">
    <source>
        <dbReference type="ARBA" id="ARBA00010617"/>
    </source>
</evidence>
<evidence type="ECO:0000256" key="5">
    <source>
        <dbReference type="ARBA" id="ARBA00023002"/>
    </source>
</evidence>
<comment type="similarity">
    <text evidence="3">Belongs to the cytochrome P450 family.</text>
</comment>
<dbReference type="Pfam" id="PF00067">
    <property type="entry name" value="p450"/>
    <property type="match status" value="1"/>
</dbReference>
<gene>
    <name evidence="10" type="ORF">PsYK624_106330</name>
</gene>
<organism evidence="10 11">
    <name type="scientific">Phanerochaete sordida</name>
    <dbReference type="NCBI Taxonomy" id="48140"/>
    <lineage>
        <taxon>Eukaryota</taxon>
        <taxon>Fungi</taxon>
        <taxon>Dikarya</taxon>
        <taxon>Basidiomycota</taxon>
        <taxon>Agaricomycotina</taxon>
        <taxon>Agaricomycetes</taxon>
        <taxon>Polyporales</taxon>
        <taxon>Phanerochaetaceae</taxon>
        <taxon>Phanerochaete</taxon>
    </lineage>
</organism>
<evidence type="ECO:0000256" key="9">
    <source>
        <dbReference type="SAM" id="Phobius"/>
    </source>
</evidence>
<dbReference type="Gene3D" id="1.10.630.10">
    <property type="entry name" value="Cytochrome P450"/>
    <property type="match status" value="1"/>
</dbReference>
<comment type="caution">
    <text evidence="10">The sequence shown here is derived from an EMBL/GenBank/DDBJ whole genome shotgun (WGS) entry which is preliminary data.</text>
</comment>
<feature type="transmembrane region" description="Helical" evidence="9">
    <location>
        <begin position="42"/>
        <end position="59"/>
    </location>
</feature>
<proteinExistence type="inferred from homology"/>
<keyword evidence="6 8" id="KW-0408">Iron</keyword>
<keyword evidence="5" id="KW-0560">Oxidoreductase</keyword>
<feature type="transmembrane region" description="Helical" evidence="9">
    <location>
        <begin position="71"/>
        <end position="88"/>
    </location>
</feature>
<dbReference type="SUPFAM" id="SSF48264">
    <property type="entry name" value="Cytochrome P450"/>
    <property type="match status" value="1"/>
</dbReference>
<evidence type="ECO:0000256" key="2">
    <source>
        <dbReference type="ARBA" id="ARBA00005179"/>
    </source>
</evidence>
<dbReference type="PROSITE" id="PS51257">
    <property type="entry name" value="PROKAR_LIPOPROTEIN"/>
    <property type="match status" value="1"/>
</dbReference>
<evidence type="ECO:0000256" key="4">
    <source>
        <dbReference type="ARBA" id="ARBA00022723"/>
    </source>
</evidence>
<keyword evidence="4 8" id="KW-0479">Metal-binding</keyword>
<dbReference type="Proteomes" id="UP000703269">
    <property type="component" value="Unassembled WGS sequence"/>
</dbReference>
<keyword evidence="9" id="KW-1133">Transmembrane helix</keyword>
<dbReference type="AlphaFoldDB" id="A0A9P3GGF6"/>
<comment type="pathway">
    <text evidence="2">Secondary metabolite biosynthesis.</text>
</comment>
<dbReference type="InterPro" id="IPR001128">
    <property type="entry name" value="Cyt_P450"/>
</dbReference>
<feature type="transmembrane region" description="Helical" evidence="9">
    <location>
        <begin position="12"/>
        <end position="30"/>
    </location>
</feature>
<evidence type="ECO:0000256" key="7">
    <source>
        <dbReference type="ARBA" id="ARBA00023033"/>
    </source>
</evidence>
<dbReference type="GO" id="GO:0004497">
    <property type="term" value="F:monooxygenase activity"/>
    <property type="evidence" value="ECO:0007669"/>
    <property type="project" value="UniProtKB-KW"/>
</dbReference>
<evidence type="ECO:0000256" key="6">
    <source>
        <dbReference type="ARBA" id="ARBA00023004"/>
    </source>
</evidence>
<dbReference type="PANTHER" id="PTHR24305:SF187">
    <property type="entry name" value="P450, PUTATIVE (EUROFUNG)-RELATED"/>
    <property type="match status" value="1"/>
</dbReference>
<comment type="cofactor">
    <cofactor evidence="1 8">
        <name>heme</name>
        <dbReference type="ChEBI" id="CHEBI:30413"/>
    </cofactor>
</comment>
<dbReference type="InterPro" id="IPR002403">
    <property type="entry name" value="Cyt_P450_E_grp-IV"/>
</dbReference>
<accession>A0A9P3GGF6</accession>
<dbReference type="PRINTS" id="PR00385">
    <property type="entry name" value="P450"/>
</dbReference>
<protein>
    <submittedName>
        <fullName evidence="10">Cytochrome P450</fullName>
    </submittedName>
</protein>
<evidence type="ECO:0000313" key="11">
    <source>
        <dbReference type="Proteomes" id="UP000703269"/>
    </source>
</evidence>
<sequence length="564" mass="63548">MTRRILRNVFDRADPTTAIGVAAAACYLLYHRYLYRAPRPVVHLVLLLLVPVALVSLFARRLSVIQQCSHVLIYWTIVAALTVLYRISPLHPLARYPGPLAAKLSKFYLANLIVKGRAHENIRALHRDYGDVVRIGPNELSFNRSDAIPTIYAEKTMPKGPYYITRQSLDGVVQIDGVSDFKEHARRSKPWAKAMNGTAIKTYQPIVSSTVAELIEQLDKRVGGEVNMSDWMNFYGFDLMGRVVFGREWGMLREARDVGDYCHTIDKCVIMLAWLSQVPWIYPIMQLLSPPAEVNKMKEMGDNSCIARIDSGGSGTKDLYYYLMNEDGSSKSQLTRKEGLSDGVVAIIAGSDTAATALTHLCYYFLQRPECLRRLRHEIEEVYPSLGDELEDLARQADMLYLNACLNETLRLLPPVLTGLQRSVEDGTGGAMIAGYFVPEGTEVSVHHYSVQRNPKEFSPLPDTFWPDRWLEQDTYVLPTGGAIDRAQVHTNRNAFMPFSVGLQQCAGKNLALLELRAVACALFRRFDMTPSEKSNLENYERGLMDVYVTVKGPLYVHLTARQL</sequence>
<dbReference type="EMBL" id="BPQB01000040">
    <property type="protein sequence ID" value="GJE94463.1"/>
    <property type="molecule type" value="Genomic_DNA"/>
</dbReference>
<name>A0A9P3GGF6_9APHY</name>
<keyword evidence="7" id="KW-0503">Monooxygenase</keyword>